<evidence type="ECO:0000313" key="2">
    <source>
        <dbReference type="EMBL" id="GLW66413.1"/>
    </source>
</evidence>
<gene>
    <name evidence="2" type="ORF">Arub01_46570</name>
</gene>
<dbReference type="Proteomes" id="UP001165124">
    <property type="component" value="Unassembled WGS sequence"/>
</dbReference>
<comment type="caution">
    <text evidence="2">The sequence shown here is derived from an EMBL/GenBank/DDBJ whole genome shotgun (WGS) entry which is preliminary data.</text>
</comment>
<reference evidence="2" key="1">
    <citation type="submission" date="2023-02" db="EMBL/GenBank/DDBJ databases">
        <title>Actinomadura rubrobrunea NBRC 14622.</title>
        <authorList>
            <person name="Ichikawa N."/>
            <person name="Sato H."/>
            <person name="Tonouchi N."/>
        </authorList>
    </citation>
    <scope>NUCLEOTIDE SEQUENCE</scope>
    <source>
        <strain evidence="2">NBRC 14622</strain>
    </source>
</reference>
<evidence type="ECO:0000313" key="3">
    <source>
        <dbReference type="Proteomes" id="UP001165124"/>
    </source>
</evidence>
<dbReference type="EMBL" id="BSRZ01000014">
    <property type="protein sequence ID" value="GLW66413.1"/>
    <property type="molecule type" value="Genomic_DNA"/>
</dbReference>
<dbReference type="AlphaFoldDB" id="A0A9W6Q0W1"/>
<dbReference type="InterPro" id="IPR052732">
    <property type="entry name" value="Cell-binding_unc_protein"/>
</dbReference>
<organism evidence="2 3">
    <name type="scientific">Actinomadura rubrobrunea</name>
    <dbReference type="NCBI Taxonomy" id="115335"/>
    <lineage>
        <taxon>Bacteria</taxon>
        <taxon>Bacillati</taxon>
        <taxon>Actinomycetota</taxon>
        <taxon>Actinomycetes</taxon>
        <taxon>Streptosporangiales</taxon>
        <taxon>Thermomonosporaceae</taxon>
        <taxon>Actinomadura</taxon>
    </lineage>
</organism>
<proteinExistence type="predicted"/>
<sequence length="140" mass="15848">MEEKLDGANAGIGFSADGELRLQSRGHFLTGGPREQQFNLFKAWAASVRHALWPRRRDRYVLYGEWLYAEHTIIRFYLRRQRIPHTSTERSDQLAARARRGHRRCDFEATATGAATSSNAASTSSNITWDKLEAISAPPS</sequence>
<dbReference type="PANTHER" id="PTHR43883:SF1">
    <property type="entry name" value="GLUCONOKINASE"/>
    <property type="match status" value="1"/>
</dbReference>
<keyword evidence="3" id="KW-1185">Reference proteome</keyword>
<dbReference type="Pfam" id="PF09414">
    <property type="entry name" value="RNA_ligase"/>
    <property type="match status" value="1"/>
</dbReference>
<protein>
    <recommendedName>
        <fullName evidence="1">RNA ligase domain-containing protein</fullName>
    </recommendedName>
</protein>
<dbReference type="SUPFAM" id="SSF56091">
    <property type="entry name" value="DNA ligase/mRNA capping enzyme, catalytic domain"/>
    <property type="match status" value="1"/>
</dbReference>
<evidence type="ECO:0000259" key="1">
    <source>
        <dbReference type="Pfam" id="PF09414"/>
    </source>
</evidence>
<dbReference type="InterPro" id="IPR021122">
    <property type="entry name" value="RNA_ligase_dom_REL/Rnl2"/>
</dbReference>
<accession>A0A9W6Q0W1</accession>
<dbReference type="Gene3D" id="3.30.470.30">
    <property type="entry name" value="DNA ligase/mRNA capping enzyme"/>
    <property type="match status" value="1"/>
</dbReference>
<name>A0A9W6Q0W1_9ACTN</name>
<feature type="domain" description="RNA ligase" evidence="1">
    <location>
        <begin position="2"/>
        <end position="78"/>
    </location>
</feature>
<dbReference type="PANTHER" id="PTHR43883">
    <property type="entry name" value="SLR0207 PROTEIN"/>
    <property type="match status" value="1"/>
</dbReference>